<proteinExistence type="predicted"/>
<dbReference type="AlphaFoldDB" id="A0A1H3E733"/>
<dbReference type="InterPro" id="IPR009057">
    <property type="entry name" value="Homeodomain-like_sf"/>
</dbReference>
<dbReference type="RefSeq" id="WP_093266543.1">
    <property type="nucleotide sequence ID" value="NZ_FNOK01000014.1"/>
</dbReference>
<dbReference type="PROSITE" id="PS50977">
    <property type="entry name" value="HTH_TETR_2"/>
    <property type="match status" value="1"/>
</dbReference>
<dbReference type="EMBL" id="FNOK01000014">
    <property type="protein sequence ID" value="SDX74058.1"/>
    <property type="molecule type" value="Genomic_DNA"/>
</dbReference>
<dbReference type="PANTHER" id="PTHR30055">
    <property type="entry name" value="HTH-TYPE TRANSCRIPTIONAL REGULATOR RUTR"/>
    <property type="match status" value="1"/>
</dbReference>
<dbReference type="PRINTS" id="PR00455">
    <property type="entry name" value="HTHTETR"/>
</dbReference>
<dbReference type="SUPFAM" id="SSF46689">
    <property type="entry name" value="Homeodomain-like"/>
    <property type="match status" value="1"/>
</dbReference>
<dbReference type="Pfam" id="PF00440">
    <property type="entry name" value="TetR_N"/>
    <property type="match status" value="1"/>
</dbReference>
<accession>A0A1H3E733</accession>
<dbReference type="InterPro" id="IPR050109">
    <property type="entry name" value="HTH-type_TetR-like_transc_reg"/>
</dbReference>
<gene>
    <name evidence="4" type="ORF">SAMN05216215_1014115</name>
</gene>
<evidence type="ECO:0000256" key="1">
    <source>
        <dbReference type="ARBA" id="ARBA00023125"/>
    </source>
</evidence>
<organism evidence="4 5">
    <name type="scientific">Saccharopolyspora shandongensis</name>
    <dbReference type="NCBI Taxonomy" id="418495"/>
    <lineage>
        <taxon>Bacteria</taxon>
        <taxon>Bacillati</taxon>
        <taxon>Actinomycetota</taxon>
        <taxon>Actinomycetes</taxon>
        <taxon>Pseudonocardiales</taxon>
        <taxon>Pseudonocardiaceae</taxon>
        <taxon>Saccharopolyspora</taxon>
    </lineage>
</organism>
<protein>
    <submittedName>
        <fullName evidence="4">Transcriptional regulator, TetR family</fullName>
    </submittedName>
</protein>
<feature type="domain" description="HTH tetR-type" evidence="3">
    <location>
        <begin position="19"/>
        <end position="79"/>
    </location>
</feature>
<dbReference type="STRING" id="418495.SAMN05216215_1014115"/>
<evidence type="ECO:0000313" key="4">
    <source>
        <dbReference type="EMBL" id="SDX74058.1"/>
    </source>
</evidence>
<evidence type="ECO:0000313" key="5">
    <source>
        <dbReference type="Proteomes" id="UP000199529"/>
    </source>
</evidence>
<evidence type="ECO:0000256" key="2">
    <source>
        <dbReference type="PROSITE-ProRule" id="PRU00335"/>
    </source>
</evidence>
<keyword evidence="1 2" id="KW-0238">DNA-binding</keyword>
<dbReference type="GO" id="GO:0003700">
    <property type="term" value="F:DNA-binding transcription factor activity"/>
    <property type="evidence" value="ECO:0007669"/>
    <property type="project" value="TreeGrafter"/>
</dbReference>
<name>A0A1H3E733_9PSEU</name>
<feature type="DNA-binding region" description="H-T-H motif" evidence="2">
    <location>
        <begin position="42"/>
        <end position="61"/>
    </location>
</feature>
<dbReference type="InterPro" id="IPR001647">
    <property type="entry name" value="HTH_TetR"/>
</dbReference>
<dbReference type="InterPro" id="IPR041642">
    <property type="entry name" value="KstR_C"/>
</dbReference>
<dbReference type="Pfam" id="PF17925">
    <property type="entry name" value="TetR_C_20"/>
    <property type="match status" value="1"/>
</dbReference>
<sequence>MARIADVRPPASPVSKGQVARRDRILDAAAELGATADFDRVQMHEVAKDAGVAIGTVYRYFPSKTHLFTAVFEAQLGKFVEQLWPTGGADVVTDIGEVLVVLSRELLSRPRLCSAMMQSTAASYTTDPSGYPDNDSALSRAILRTLGKSAPSEEDRSTVRLLVFSWWGVLVSSLSRKTTAEQAEADMRLAARLLLARYLA</sequence>
<dbReference type="Proteomes" id="UP000199529">
    <property type="component" value="Unassembled WGS sequence"/>
</dbReference>
<dbReference type="PANTHER" id="PTHR30055:SF242">
    <property type="entry name" value="HTH-TYPE TRANSCRIPTIONAL REPRESSOR KSTR"/>
    <property type="match status" value="1"/>
</dbReference>
<keyword evidence="5" id="KW-1185">Reference proteome</keyword>
<dbReference type="GO" id="GO:0000976">
    <property type="term" value="F:transcription cis-regulatory region binding"/>
    <property type="evidence" value="ECO:0007669"/>
    <property type="project" value="TreeGrafter"/>
</dbReference>
<evidence type="ECO:0000259" key="3">
    <source>
        <dbReference type="PROSITE" id="PS50977"/>
    </source>
</evidence>
<dbReference type="Gene3D" id="1.10.357.10">
    <property type="entry name" value="Tetracycline Repressor, domain 2"/>
    <property type="match status" value="1"/>
</dbReference>
<reference evidence="5" key="1">
    <citation type="submission" date="2016-10" db="EMBL/GenBank/DDBJ databases">
        <authorList>
            <person name="Varghese N."/>
            <person name="Submissions S."/>
        </authorList>
    </citation>
    <scope>NUCLEOTIDE SEQUENCE [LARGE SCALE GENOMIC DNA]</scope>
    <source>
        <strain evidence="5">CGMCC 4.3530</strain>
    </source>
</reference>